<evidence type="ECO:0008006" key="16">
    <source>
        <dbReference type="Google" id="ProtNLM"/>
    </source>
</evidence>
<evidence type="ECO:0000256" key="11">
    <source>
        <dbReference type="ARBA" id="ARBA00022989"/>
    </source>
</evidence>
<keyword evidence="5" id="KW-0813">Transport</keyword>
<feature type="transmembrane region" description="Helical" evidence="14">
    <location>
        <begin position="88"/>
        <end position="110"/>
    </location>
</feature>
<dbReference type="NCBIfam" id="TIGR02968">
    <property type="entry name" value="succ_dehyd_anc"/>
    <property type="match status" value="1"/>
</dbReference>
<evidence type="ECO:0000256" key="9">
    <source>
        <dbReference type="ARBA" id="ARBA00022723"/>
    </source>
</evidence>
<evidence type="ECO:0000256" key="10">
    <source>
        <dbReference type="ARBA" id="ARBA00022982"/>
    </source>
</evidence>
<dbReference type="UniPathway" id="UPA00223"/>
<reference evidence="15" key="1">
    <citation type="submission" date="2018-05" db="EMBL/GenBank/DDBJ databases">
        <authorList>
            <person name="Lanie J.A."/>
            <person name="Ng W.-L."/>
            <person name="Kazmierczak K.M."/>
            <person name="Andrzejewski T.M."/>
            <person name="Davidsen T.M."/>
            <person name="Wayne K.J."/>
            <person name="Tettelin H."/>
            <person name="Glass J.I."/>
            <person name="Rusch D."/>
            <person name="Podicherti R."/>
            <person name="Tsui H.-C.T."/>
            <person name="Winkler M.E."/>
        </authorList>
    </citation>
    <scope>NUCLEOTIDE SEQUENCE</scope>
</reference>
<evidence type="ECO:0000256" key="1">
    <source>
        <dbReference type="ARBA" id="ARBA00001971"/>
    </source>
</evidence>
<dbReference type="InterPro" id="IPR014312">
    <property type="entry name" value="Succ_DH_anchor"/>
</dbReference>
<evidence type="ECO:0000256" key="2">
    <source>
        <dbReference type="ARBA" id="ARBA00004050"/>
    </source>
</evidence>
<sequence>MKNSYASKWILQRITALFLIPLTFWFIYQCISFQDFQFEEMKLFFQSYLNSFLFLMMMISMLIHGKLGCETIIQDYISSLYLQKIFKGLINFITLITFFLVTVAIFKLNII</sequence>
<evidence type="ECO:0000256" key="14">
    <source>
        <dbReference type="SAM" id="Phobius"/>
    </source>
</evidence>
<keyword evidence="13 14" id="KW-0472">Membrane</keyword>
<gene>
    <name evidence="15" type="ORF">METZ01_LOCUS476850</name>
</gene>
<keyword evidence="7" id="KW-0349">Heme</keyword>
<dbReference type="Pfam" id="PF01127">
    <property type="entry name" value="Sdh_cyt"/>
    <property type="match status" value="1"/>
</dbReference>
<accession>A0A383BUT9</accession>
<dbReference type="GO" id="GO:0020037">
    <property type="term" value="F:heme binding"/>
    <property type="evidence" value="ECO:0007669"/>
    <property type="project" value="InterPro"/>
</dbReference>
<dbReference type="GO" id="GO:0046872">
    <property type="term" value="F:metal ion binding"/>
    <property type="evidence" value="ECO:0007669"/>
    <property type="project" value="UniProtKB-KW"/>
</dbReference>
<dbReference type="GO" id="GO:0016020">
    <property type="term" value="C:membrane"/>
    <property type="evidence" value="ECO:0007669"/>
    <property type="project" value="UniProtKB-SubCell"/>
</dbReference>
<protein>
    <recommendedName>
        <fullName evidence="16">Succinate dehydrogenase hydrophobic membrane anchor subunit</fullName>
    </recommendedName>
</protein>
<feature type="non-terminal residue" evidence="15">
    <location>
        <position position="111"/>
    </location>
</feature>
<comment type="cofactor">
    <cofactor evidence="1">
        <name>heme</name>
        <dbReference type="ChEBI" id="CHEBI:30413"/>
    </cofactor>
</comment>
<keyword evidence="8 14" id="KW-0812">Transmembrane</keyword>
<feature type="transmembrane region" description="Helical" evidence="14">
    <location>
        <begin position="48"/>
        <end position="67"/>
    </location>
</feature>
<evidence type="ECO:0000256" key="5">
    <source>
        <dbReference type="ARBA" id="ARBA00022448"/>
    </source>
</evidence>
<comment type="pathway">
    <text evidence="4">Carbohydrate metabolism; tricarboxylic acid cycle.</text>
</comment>
<dbReference type="GO" id="GO:0006099">
    <property type="term" value="P:tricarboxylic acid cycle"/>
    <property type="evidence" value="ECO:0007669"/>
    <property type="project" value="UniProtKB-UniPathway"/>
</dbReference>
<dbReference type="EMBL" id="UINC01203640">
    <property type="protein sequence ID" value="SVE23996.1"/>
    <property type="molecule type" value="Genomic_DNA"/>
</dbReference>
<comment type="function">
    <text evidence="2">Membrane-anchoring subunit of succinate dehydrogenase (SDH).</text>
</comment>
<evidence type="ECO:0000256" key="7">
    <source>
        <dbReference type="ARBA" id="ARBA00022617"/>
    </source>
</evidence>
<dbReference type="InterPro" id="IPR034804">
    <property type="entry name" value="SQR/QFR_C/D"/>
</dbReference>
<keyword evidence="6" id="KW-0816">Tricarboxylic acid cycle</keyword>
<evidence type="ECO:0000256" key="3">
    <source>
        <dbReference type="ARBA" id="ARBA00004141"/>
    </source>
</evidence>
<evidence type="ECO:0000256" key="4">
    <source>
        <dbReference type="ARBA" id="ARBA00005163"/>
    </source>
</evidence>
<dbReference type="Gene3D" id="1.20.1300.10">
    <property type="entry name" value="Fumarate reductase/succinate dehydrogenase, transmembrane subunit"/>
    <property type="match status" value="1"/>
</dbReference>
<proteinExistence type="predicted"/>
<evidence type="ECO:0000256" key="13">
    <source>
        <dbReference type="ARBA" id="ARBA00023136"/>
    </source>
</evidence>
<comment type="subcellular location">
    <subcellularLocation>
        <location evidence="3">Membrane</location>
        <topology evidence="3">Multi-pass membrane protein</topology>
    </subcellularLocation>
</comment>
<keyword evidence="9" id="KW-0479">Metal-binding</keyword>
<evidence type="ECO:0000256" key="6">
    <source>
        <dbReference type="ARBA" id="ARBA00022532"/>
    </source>
</evidence>
<keyword evidence="12" id="KW-0408">Iron</keyword>
<keyword evidence="10" id="KW-0249">Electron transport</keyword>
<name>A0A383BUT9_9ZZZZ</name>
<evidence type="ECO:0000256" key="12">
    <source>
        <dbReference type="ARBA" id="ARBA00023004"/>
    </source>
</evidence>
<evidence type="ECO:0000313" key="15">
    <source>
        <dbReference type="EMBL" id="SVE23996.1"/>
    </source>
</evidence>
<organism evidence="15">
    <name type="scientific">marine metagenome</name>
    <dbReference type="NCBI Taxonomy" id="408172"/>
    <lineage>
        <taxon>unclassified sequences</taxon>
        <taxon>metagenomes</taxon>
        <taxon>ecological metagenomes</taxon>
    </lineage>
</organism>
<dbReference type="InterPro" id="IPR000701">
    <property type="entry name" value="SuccDH_FuR_B_TM-su"/>
</dbReference>
<evidence type="ECO:0000256" key="8">
    <source>
        <dbReference type="ARBA" id="ARBA00022692"/>
    </source>
</evidence>
<keyword evidence="11 14" id="KW-1133">Transmembrane helix</keyword>
<dbReference type="AlphaFoldDB" id="A0A383BUT9"/>
<feature type="transmembrane region" description="Helical" evidence="14">
    <location>
        <begin position="9"/>
        <end position="28"/>
    </location>
</feature>
<dbReference type="SUPFAM" id="SSF81343">
    <property type="entry name" value="Fumarate reductase respiratory complex transmembrane subunits"/>
    <property type="match status" value="1"/>
</dbReference>